<comment type="caution">
    <text evidence="2">The sequence shown here is derived from an EMBL/GenBank/DDBJ whole genome shotgun (WGS) entry which is preliminary data.</text>
</comment>
<accession>A0AAN9J197</accession>
<protein>
    <submittedName>
        <fullName evidence="2">Uncharacterized protein</fullName>
    </submittedName>
</protein>
<feature type="region of interest" description="Disordered" evidence="1">
    <location>
        <begin position="102"/>
        <end position="123"/>
    </location>
</feature>
<dbReference type="Proteomes" id="UP001372338">
    <property type="component" value="Unassembled WGS sequence"/>
</dbReference>
<dbReference type="AlphaFoldDB" id="A0AAN9J197"/>
<reference evidence="2 3" key="1">
    <citation type="submission" date="2024-01" db="EMBL/GenBank/DDBJ databases">
        <title>The genomes of 5 underutilized Papilionoideae crops provide insights into root nodulation and disease resistanc.</title>
        <authorList>
            <person name="Yuan L."/>
        </authorList>
    </citation>
    <scope>NUCLEOTIDE SEQUENCE [LARGE SCALE GENOMIC DNA]</scope>
    <source>
        <strain evidence="2">ZHUSHIDOU_FW_LH</strain>
        <tissue evidence="2">Leaf</tissue>
    </source>
</reference>
<proteinExistence type="predicted"/>
<organism evidence="2 3">
    <name type="scientific">Crotalaria pallida</name>
    <name type="common">Smooth rattlebox</name>
    <name type="synonym">Crotalaria striata</name>
    <dbReference type="NCBI Taxonomy" id="3830"/>
    <lineage>
        <taxon>Eukaryota</taxon>
        <taxon>Viridiplantae</taxon>
        <taxon>Streptophyta</taxon>
        <taxon>Embryophyta</taxon>
        <taxon>Tracheophyta</taxon>
        <taxon>Spermatophyta</taxon>
        <taxon>Magnoliopsida</taxon>
        <taxon>eudicotyledons</taxon>
        <taxon>Gunneridae</taxon>
        <taxon>Pentapetalae</taxon>
        <taxon>rosids</taxon>
        <taxon>fabids</taxon>
        <taxon>Fabales</taxon>
        <taxon>Fabaceae</taxon>
        <taxon>Papilionoideae</taxon>
        <taxon>50 kb inversion clade</taxon>
        <taxon>genistoids sensu lato</taxon>
        <taxon>core genistoids</taxon>
        <taxon>Crotalarieae</taxon>
        <taxon>Crotalaria</taxon>
    </lineage>
</organism>
<evidence type="ECO:0000313" key="2">
    <source>
        <dbReference type="EMBL" id="KAK7289796.1"/>
    </source>
</evidence>
<name>A0AAN9J197_CROPI</name>
<dbReference type="EMBL" id="JAYWIO010000001">
    <property type="protein sequence ID" value="KAK7289796.1"/>
    <property type="molecule type" value="Genomic_DNA"/>
</dbReference>
<evidence type="ECO:0000313" key="3">
    <source>
        <dbReference type="Proteomes" id="UP001372338"/>
    </source>
</evidence>
<gene>
    <name evidence="2" type="ORF">RIF29_03740</name>
</gene>
<evidence type="ECO:0000256" key="1">
    <source>
        <dbReference type="SAM" id="MobiDB-lite"/>
    </source>
</evidence>
<sequence>MISFLRLEFSHNELALRGETLSLLLQPPPPSFPLLLLHSVPFSLFPSLPFSSTGFVRSPSSSIATVPASLASSQTHSRRCWRRLADRELASVFVSLSPWLEPPPPQNQATAPTTAITSTVREA</sequence>
<keyword evidence="3" id="KW-1185">Reference proteome</keyword>